<dbReference type="Gene3D" id="3.40.50.150">
    <property type="entry name" value="Vaccinia Virus protein VP39"/>
    <property type="match status" value="1"/>
</dbReference>
<feature type="domain" description="Methyltransferase" evidence="1">
    <location>
        <begin position="160"/>
        <end position="277"/>
    </location>
</feature>
<proteinExistence type="predicted"/>
<dbReference type="Proteomes" id="UP001595476">
    <property type="component" value="Unassembled WGS sequence"/>
</dbReference>
<keyword evidence="2" id="KW-0489">Methyltransferase</keyword>
<gene>
    <name evidence="2" type="ORF">ACFOEK_01310</name>
</gene>
<comment type="caution">
    <text evidence="2">The sequence shown here is derived from an EMBL/GenBank/DDBJ whole genome shotgun (WGS) entry which is preliminary data.</text>
</comment>
<dbReference type="EMBL" id="JBHRSZ010000001">
    <property type="protein sequence ID" value="MFC3149659.1"/>
    <property type="molecule type" value="Genomic_DNA"/>
</dbReference>
<dbReference type="GO" id="GO:0008168">
    <property type="term" value="F:methyltransferase activity"/>
    <property type="evidence" value="ECO:0007669"/>
    <property type="project" value="UniProtKB-KW"/>
</dbReference>
<keyword evidence="3" id="KW-1185">Reference proteome</keyword>
<name>A0ABV7H6X0_9GAMM</name>
<dbReference type="InterPro" id="IPR029063">
    <property type="entry name" value="SAM-dependent_MTases_sf"/>
</dbReference>
<dbReference type="PANTHER" id="PTHR13369">
    <property type="match status" value="1"/>
</dbReference>
<organism evidence="2 3">
    <name type="scientific">Litoribrevibacter euphylliae</name>
    <dbReference type="NCBI Taxonomy" id="1834034"/>
    <lineage>
        <taxon>Bacteria</taxon>
        <taxon>Pseudomonadati</taxon>
        <taxon>Pseudomonadota</taxon>
        <taxon>Gammaproteobacteria</taxon>
        <taxon>Oceanospirillales</taxon>
        <taxon>Oceanospirillaceae</taxon>
        <taxon>Litoribrevibacter</taxon>
    </lineage>
</organism>
<protein>
    <submittedName>
        <fullName evidence="2">Methyltransferase</fullName>
    </submittedName>
</protein>
<dbReference type="Pfam" id="PF13679">
    <property type="entry name" value="Methyltransf_32"/>
    <property type="match status" value="1"/>
</dbReference>
<evidence type="ECO:0000259" key="1">
    <source>
        <dbReference type="Pfam" id="PF13679"/>
    </source>
</evidence>
<dbReference type="RefSeq" id="WP_386714999.1">
    <property type="nucleotide sequence ID" value="NZ_JBHRSZ010000001.1"/>
</dbReference>
<dbReference type="SUPFAM" id="SSF53335">
    <property type="entry name" value="S-adenosyl-L-methionine-dependent methyltransferases"/>
    <property type="match status" value="1"/>
</dbReference>
<dbReference type="PANTHER" id="PTHR13369:SF0">
    <property type="entry name" value="GLUTATHIONE S-TRANSFERASE C-TERMINAL DOMAIN-CONTAINING PROTEIN"/>
    <property type="match status" value="1"/>
</dbReference>
<dbReference type="InterPro" id="IPR025714">
    <property type="entry name" value="Methyltranfer_dom"/>
</dbReference>
<dbReference type="GO" id="GO:0032259">
    <property type="term" value="P:methylation"/>
    <property type="evidence" value="ECO:0007669"/>
    <property type="project" value="UniProtKB-KW"/>
</dbReference>
<evidence type="ECO:0000313" key="2">
    <source>
        <dbReference type="EMBL" id="MFC3149659.1"/>
    </source>
</evidence>
<sequence>MLNHTDFLRLKLDSYISPNNIVLDESNIGSMKPFPDTSWQTRSGLEETFARLDNLLHSFQPVWKPEPFQYLQLPWQDDYPKVVESLLALSDEELQHLQNTPEHLIQFIDDAFQLTGQLVELSHSERLSPNSIQESNCTHAPKKPIPDALTAGIPGRKWQQIEAFCNHLPSASHYTDWCCGKGHLARLIHFHKKAPVTGLEYNPTLCDKGNQLSEKLKVPVDIREQDVLAPIKDLSVLNRHVTALHACGDLHTRLLTQAVAHGSTALSLSPCCYHLTANESYQRLSNTLSSGAPMKLILSKEDLKLAVQETVTAPKRDQHHRRTLKQWRLAFDLIQRKVSGVDQYRHCPSLPYSSIHQGFESLVERFSEHLGLTISETLDYQYFLTKAESRLADVERLELARQGFRRALELWLIHDRALFLAQSGYRVRFGTFCDRSLTPRNLLIHAERI</sequence>
<reference evidence="3" key="1">
    <citation type="journal article" date="2019" name="Int. J. Syst. Evol. Microbiol.">
        <title>The Global Catalogue of Microorganisms (GCM) 10K type strain sequencing project: providing services to taxonomists for standard genome sequencing and annotation.</title>
        <authorList>
            <consortium name="The Broad Institute Genomics Platform"/>
            <consortium name="The Broad Institute Genome Sequencing Center for Infectious Disease"/>
            <person name="Wu L."/>
            <person name="Ma J."/>
        </authorList>
    </citation>
    <scope>NUCLEOTIDE SEQUENCE [LARGE SCALE GENOMIC DNA]</scope>
    <source>
        <strain evidence="3">KCTC 52438</strain>
    </source>
</reference>
<evidence type="ECO:0000313" key="3">
    <source>
        <dbReference type="Proteomes" id="UP001595476"/>
    </source>
</evidence>
<keyword evidence="2" id="KW-0808">Transferase</keyword>
<accession>A0ABV7H6X0</accession>